<dbReference type="InterPro" id="IPR029063">
    <property type="entry name" value="SAM-dependent_MTases_sf"/>
</dbReference>
<dbReference type="Gene3D" id="3.40.50.150">
    <property type="entry name" value="Vaccinia Virus protein VP39"/>
    <property type="match status" value="1"/>
</dbReference>
<keyword evidence="1" id="KW-0808">Transferase</keyword>
<dbReference type="GO" id="GO:0032259">
    <property type="term" value="P:methylation"/>
    <property type="evidence" value="ECO:0007669"/>
    <property type="project" value="UniProtKB-KW"/>
</dbReference>
<protein>
    <submittedName>
        <fullName evidence="1">S-adenosyl-L-methionine-dependent methyltransferase</fullName>
    </submittedName>
</protein>
<dbReference type="PANTHER" id="PTHR42912">
    <property type="entry name" value="METHYLTRANSFERASE"/>
    <property type="match status" value="1"/>
</dbReference>
<dbReference type="Pfam" id="PF13489">
    <property type="entry name" value="Methyltransf_23"/>
    <property type="match status" value="1"/>
</dbReference>
<evidence type="ECO:0000313" key="2">
    <source>
        <dbReference type="Proteomes" id="UP000799441"/>
    </source>
</evidence>
<name>A0A9P4QCS1_9PEZI</name>
<feature type="non-terminal residue" evidence="1">
    <location>
        <position position="1"/>
    </location>
</feature>
<dbReference type="AlphaFoldDB" id="A0A9P4QCS1"/>
<dbReference type="SUPFAM" id="SSF53335">
    <property type="entry name" value="S-adenosyl-L-methionine-dependent methyltransferases"/>
    <property type="match status" value="1"/>
</dbReference>
<comment type="caution">
    <text evidence="1">The sequence shown here is derived from an EMBL/GenBank/DDBJ whole genome shotgun (WGS) entry which is preliminary data.</text>
</comment>
<dbReference type="InterPro" id="IPR050508">
    <property type="entry name" value="Methyltransf_Superfamily"/>
</dbReference>
<evidence type="ECO:0000313" key="1">
    <source>
        <dbReference type="EMBL" id="KAF2724862.1"/>
    </source>
</evidence>
<sequence>LAGGLAYYCVSLYIAATQPCRNPNTCELEHQKDVASVYDTTADGFDSEVSFSEWIGGVNKVRKQLAKRCRGDVLEVSCGTGRNLGYYDLSAQGVNAINSLTFVDLSPQMIDVCKRKWAVLFDSKKRAQRADLSVRFLVGSALEPMAPAPTMSSNGKVMEQTKRYTTIFQTMGLCSTPSPAPLIENMAAHLDFSNPDARIYLLEHGRSYTQWLNRILDNSAEKHADIHGCWFNRDIGGLVDEAARKAGLEVVWERRHNLGTIWVFELKPSTS</sequence>
<reference evidence="1" key="1">
    <citation type="journal article" date="2020" name="Stud. Mycol.">
        <title>101 Dothideomycetes genomes: a test case for predicting lifestyles and emergence of pathogens.</title>
        <authorList>
            <person name="Haridas S."/>
            <person name="Albert R."/>
            <person name="Binder M."/>
            <person name="Bloem J."/>
            <person name="Labutti K."/>
            <person name="Salamov A."/>
            <person name="Andreopoulos B."/>
            <person name="Baker S."/>
            <person name="Barry K."/>
            <person name="Bills G."/>
            <person name="Bluhm B."/>
            <person name="Cannon C."/>
            <person name="Castanera R."/>
            <person name="Culley D."/>
            <person name="Daum C."/>
            <person name="Ezra D."/>
            <person name="Gonzalez J."/>
            <person name="Henrissat B."/>
            <person name="Kuo A."/>
            <person name="Liang C."/>
            <person name="Lipzen A."/>
            <person name="Lutzoni F."/>
            <person name="Magnuson J."/>
            <person name="Mondo S."/>
            <person name="Nolan M."/>
            <person name="Ohm R."/>
            <person name="Pangilinan J."/>
            <person name="Park H.-J."/>
            <person name="Ramirez L."/>
            <person name="Alfaro M."/>
            <person name="Sun H."/>
            <person name="Tritt A."/>
            <person name="Yoshinaga Y."/>
            <person name="Zwiers L.-H."/>
            <person name="Turgeon B."/>
            <person name="Goodwin S."/>
            <person name="Spatafora J."/>
            <person name="Crous P."/>
            <person name="Grigoriev I."/>
        </authorList>
    </citation>
    <scope>NUCLEOTIDE SEQUENCE</scope>
    <source>
        <strain evidence="1">CBS 116435</strain>
    </source>
</reference>
<keyword evidence="1" id="KW-0489">Methyltransferase</keyword>
<keyword evidence="2" id="KW-1185">Reference proteome</keyword>
<organism evidence="1 2">
    <name type="scientific">Polychaeton citri CBS 116435</name>
    <dbReference type="NCBI Taxonomy" id="1314669"/>
    <lineage>
        <taxon>Eukaryota</taxon>
        <taxon>Fungi</taxon>
        <taxon>Dikarya</taxon>
        <taxon>Ascomycota</taxon>
        <taxon>Pezizomycotina</taxon>
        <taxon>Dothideomycetes</taxon>
        <taxon>Dothideomycetidae</taxon>
        <taxon>Capnodiales</taxon>
        <taxon>Capnodiaceae</taxon>
        <taxon>Polychaeton</taxon>
    </lineage>
</organism>
<accession>A0A9P4QCS1</accession>
<dbReference type="GO" id="GO:0008168">
    <property type="term" value="F:methyltransferase activity"/>
    <property type="evidence" value="ECO:0007669"/>
    <property type="project" value="UniProtKB-KW"/>
</dbReference>
<dbReference type="PANTHER" id="PTHR42912:SF83">
    <property type="entry name" value="METHYLTRANSFERASE TYPE 11 DOMAIN-CONTAINING PROTEIN"/>
    <property type="match status" value="1"/>
</dbReference>
<gene>
    <name evidence="1" type="ORF">K431DRAFT_209745</name>
</gene>
<dbReference type="Proteomes" id="UP000799441">
    <property type="component" value="Unassembled WGS sequence"/>
</dbReference>
<proteinExistence type="predicted"/>
<dbReference type="EMBL" id="MU003769">
    <property type="protein sequence ID" value="KAF2724862.1"/>
    <property type="molecule type" value="Genomic_DNA"/>
</dbReference>
<feature type="non-terminal residue" evidence="1">
    <location>
        <position position="271"/>
    </location>
</feature>
<dbReference type="OrthoDB" id="416496at2759"/>